<evidence type="ECO:0000259" key="5">
    <source>
        <dbReference type="Pfam" id="PF00501"/>
    </source>
</evidence>
<evidence type="ECO:0000256" key="2">
    <source>
        <dbReference type="ARBA" id="ARBA00022598"/>
    </source>
</evidence>
<dbReference type="Pfam" id="PF23024">
    <property type="entry name" value="AMP-dom_DIP2-like"/>
    <property type="match status" value="1"/>
</dbReference>
<dbReference type="AlphaFoldDB" id="A0A447G979"/>
<dbReference type="InterPro" id="IPR020845">
    <property type="entry name" value="AMP-binding_CS"/>
</dbReference>
<gene>
    <name evidence="7" type="ORF">MB901379_00587</name>
</gene>
<dbReference type="InterPro" id="IPR000873">
    <property type="entry name" value="AMP-dep_synth/lig_dom"/>
</dbReference>
<name>A0A447G979_9MYCO</name>
<dbReference type="GO" id="GO:0070566">
    <property type="term" value="F:adenylyltransferase activity"/>
    <property type="evidence" value="ECO:0007669"/>
    <property type="project" value="TreeGrafter"/>
</dbReference>
<keyword evidence="3" id="KW-0276">Fatty acid metabolism</keyword>
<feature type="domain" description="AMP-dependent synthetase/ligase" evidence="5">
    <location>
        <begin position="8"/>
        <end position="422"/>
    </location>
</feature>
<dbReference type="PANTHER" id="PTHR22754:SF32">
    <property type="entry name" value="DISCO-INTERACTING PROTEIN 2"/>
    <property type="match status" value="1"/>
</dbReference>
<evidence type="ECO:0000313" key="7">
    <source>
        <dbReference type="EMBL" id="VDM87053.1"/>
    </source>
</evidence>
<keyword evidence="2 7" id="KW-0436">Ligase</keyword>
<dbReference type="InterPro" id="IPR040097">
    <property type="entry name" value="FAAL/FAAC"/>
</dbReference>
<dbReference type="PROSITE" id="PS00455">
    <property type="entry name" value="AMP_BINDING"/>
    <property type="match status" value="1"/>
</dbReference>
<evidence type="ECO:0000256" key="1">
    <source>
        <dbReference type="ARBA" id="ARBA00006432"/>
    </source>
</evidence>
<dbReference type="RefSeq" id="WP_158015274.1">
    <property type="nucleotide sequence ID" value="NZ_CBCSKE010000092.1"/>
</dbReference>
<evidence type="ECO:0000256" key="3">
    <source>
        <dbReference type="ARBA" id="ARBA00022832"/>
    </source>
</evidence>
<proteinExistence type="inferred from homology"/>
<dbReference type="GO" id="GO:0071766">
    <property type="term" value="P:Actinobacterium-type cell wall biogenesis"/>
    <property type="evidence" value="ECO:0007669"/>
    <property type="project" value="UniProtKB-ARBA"/>
</dbReference>
<dbReference type="EMBL" id="LR130759">
    <property type="protein sequence ID" value="VDM87053.1"/>
    <property type="molecule type" value="Genomic_DNA"/>
</dbReference>
<dbReference type="EC" id="6.2.1.-" evidence="7"/>
<dbReference type="InterPro" id="IPR042099">
    <property type="entry name" value="ANL_N_sf"/>
</dbReference>
<reference evidence="8" key="1">
    <citation type="submission" date="2018-02" db="EMBL/GenBank/DDBJ databases">
        <authorList>
            <person name="Seth-Smith MB H."/>
            <person name="Seth-Smith H."/>
        </authorList>
    </citation>
    <scope>NUCLEOTIDE SEQUENCE [LARGE SCALE GENOMIC DNA]</scope>
</reference>
<dbReference type="Proteomes" id="UP000269998">
    <property type="component" value="Chromosome"/>
</dbReference>
<dbReference type="KEGG" id="mbai:MB901379_00587"/>
<dbReference type="Pfam" id="PF00501">
    <property type="entry name" value="AMP-binding"/>
    <property type="match status" value="1"/>
</dbReference>
<dbReference type="GO" id="GO:0005886">
    <property type="term" value="C:plasma membrane"/>
    <property type="evidence" value="ECO:0007669"/>
    <property type="project" value="TreeGrafter"/>
</dbReference>
<dbReference type="OrthoDB" id="4667488at2"/>
<organism evidence="7 8">
    <name type="scientific">Mycobacterium basiliense</name>
    <dbReference type="NCBI Taxonomy" id="2094119"/>
    <lineage>
        <taxon>Bacteria</taxon>
        <taxon>Bacillati</taxon>
        <taxon>Actinomycetota</taxon>
        <taxon>Actinomycetes</taxon>
        <taxon>Mycobacteriales</taxon>
        <taxon>Mycobacteriaceae</taxon>
        <taxon>Mycobacterium</taxon>
    </lineage>
</organism>
<dbReference type="Gene3D" id="3.30.300.30">
    <property type="match status" value="1"/>
</dbReference>
<dbReference type="InterPro" id="IPR025110">
    <property type="entry name" value="AMP-bd_C"/>
</dbReference>
<evidence type="ECO:0000259" key="6">
    <source>
        <dbReference type="Pfam" id="PF23024"/>
    </source>
</evidence>
<dbReference type="GO" id="GO:0016874">
    <property type="term" value="F:ligase activity"/>
    <property type="evidence" value="ECO:0007669"/>
    <property type="project" value="UniProtKB-KW"/>
</dbReference>
<keyword evidence="8" id="KW-1185">Reference proteome</keyword>
<dbReference type="Gene3D" id="3.40.50.12780">
    <property type="entry name" value="N-terminal domain of ligase-like"/>
    <property type="match status" value="1"/>
</dbReference>
<keyword evidence="4" id="KW-0443">Lipid metabolism</keyword>
<dbReference type="CDD" id="cd05931">
    <property type="entry name" value="FAAL"/>
    <property type="match status" value="1"/>
</dbReference>
<dbReference type="FunFam" id="3.40.50.12780:FF:000013">
    <property type="entry name" value="Long-chain-fatty-acid--AMP ligase FadD32"/>
    <property type="match status" value="1"/>
</dbReference>
<evidence type="ECO:0000256" key="4">
    <source>
        <dbReference type="ARBA" id="ARBA00023098"/>
    </source>
</evidence>
<evidence type="ECO:0000313" key="8">
    <source>
        <dbReference type="Proteomes" id="UP000269998"/>
    </source>
</evidence>
<feature type="domain" description="AMP-binding enzyme C-terminal" evidence="6">
    <location>
        <begin position="471"/>
        <end position="585"/>
    </location>
</feature>
<dbReference type="InterPro" id="IPR045851">
    <property type="entry name" value="AMP-bd_C_sf"/>
</dbReference>
<accession>A0A447G979</accession>
<dbReference type="PANTHER" id="PTHR22754">
    <property type="entry name" value="DISCO-INTERACTING PROTEIN 2 DIP2 -RELATED"/>
    <property type="match status" value="1"/>
</dbReference>
<dbReference type="GO" id="GO:0006633">
    <property type="term" value="P:fatty acid biosynthetic process"/>
    <property type="evidence" value="ECO:0007669"/>
    <property type="project" value="TreeGrafter"/>
</dbReference>
<dbReference type="SUPFAM" id="SSF56801">
    <property type="entry name" value="Acetyl-CoA synthetase-like"/>
    <property type="match status" value="1"/>
</dbReference>
<sequence>MPIISTLRDRANTTPDREAFRFFDYAVGDEPQIDTLTWQELYARTTALAKYLASFNGHFERQRFAAISAPQGLDYIVGFLGALRAGWIPVPLPEPQGSLQDKRTGLVLADCSADAVLTTVSAEDAIRATLGSHHLSATTPVIALDALDDPCFGAPEDRDAWAAPQFDTGSYLQYTSGSTGNPKGARLSVHNVVENTNHILRDLFTAEDQTQNLPGSVVSWLPLYHDMGLMTNLFIPVLTGCPSTIMSPASFIRKPARWLQLVAQNDTPFTAAPNFAFDLAAARISDKDMAGRDLAHVSAMANGGERVQAGTIERFLDKFRPYNLKPTAVRPAYGMAEAVVYLATTKYGSSPTSTVFDSKSLTRGCAEPGTDKSSLTSTLVRYHRSGSQPLIRIVDPESQAEVEPGRIGEIWAHGANLSTGYHGAESQLNKDKFHAAIREPSAATPRSPWLRTGDLGFAFDEEFYIVGRIKDLVIQDGVNHYPEDIENTVNKFTGSRVASFSVPGELGENLIIAAEVKVEKLADESIRTDLSRMKKQVLAALSRLHGLRVTDFLLVPHGSLPKTTSGKISRAACAMRYESAELERIETLQ</sequence>
<comment type="similarity">
    <text evidence="1">Belongs to the ATP-dependent AMP-binding enzyme family.</text>
</comment>
<protein>
    <submittedName>
        <fullName evidence="7">Long-chain-fatty-acid--AMP ligase FadD30</fullName>
        <ecNumber evidence="7">6.2.1.-</ecNumber>
    </submittedName>
</protein>